<organism evidence="2 3">
    <name type="scientific">Brassica napus</name>
    <name type="common">Rape</name>
    <dbReference type="NCBI Taxonomy" id="3708"/>
    <lineage>
        <taxon>Eukaryota</taxon>
        <taxon>Viridiplantae</taxon>
        <taxon>Streptophyta</taxon>
        <taxon>Embryophyta</taxon>
        <taxon>Tracheophyta</taxon>
        <taxon>Spermatophyta</taxon>
        <taxon>Magnoliopsida</taxon>
        <taxon>eudicotyledons</taxon>
        <taxon>Gunneridae</taxon>
        <taxon>Pentapetalae</taxon>
        <taxon>rosids</taxon>
        <taxon>malvids</taxon>
        <taxon>Brassicales</taxon>
        <taxon>Brassicaceae</taxon>
        <taxon>Brassiceae</taxon>
        <taxon>Brassica</taxon>
    </lineage>
</organism>
<accession>A0ABQ7Z353</accession>
<name>A0ABQ7Z353_BRANA</name>
<feature type="compositionally biased region" description="Basic and acidic residues" evidence="1">
    <location>
        <begin position="109"/>
        <end position="129"/>
    </location>
</feature>
<proteinExistence type="predicted"/>
<dbReference type="EMBL" id="JAGKQM010000016">
    <property type="protein sequence ID" value="KAH0874631.1"/>
    <property type="molecule type" value="Genomic_DNA"/>
</dbReference>
<keyword evidence="3" id="KW-1185">Reference proteome</keyword>
<sequence length="129" mass="14040">LCLAPSSMTSSNHAMDLFRFPCSSPPSTEDGTTTNVSASSFLFSTVNRRVCLDCPELASIGLRRPKCSNCSTLSSSRCTIDRLQKTVLLDLIISPHPVRPQSNEGDVTAARREDAYTTVRREDADTTAL</sequence>
<evidence type="ECO:0000256" key="1">
    <source>
        <dbReference type="SAM" id="MobiDB-lite"/>
    </source>
</evidence>
<evidence type="ECO:0000313" key="2">
    <source>
        <dbReference type="EMBL" id="KAH0874631.1"/>
    </source>
</evidence>
<feature type="non-terminal residue" evidence="2">
    <location>
        <position position="1"/>
    </location>
</feature>
<protein>
    <submittedName>
        <fullName evidence="2">Uncharacterized protein</fullName>
    </submittedName>
</protein>
<feature type="region of interest" description="Disordered" evidence="1">
    <location>
        <begin position="99"/>
        <end position="129"/>
    </location>
</feature>
<evidence type="ECO:0000313" key="3">
    <source>
        <dbReference type="Proteomes" id="UP000824890"/>
    </source>
</evidence>
<comment type="caution">
    <text evidence="2">The sequence shown here is derived from an EMBL/GenBank/DDBJ whole genome shotgun (WGS) entry which is preliminary data.</text>
</comment>
<gene>
    <name evidence="2" type="ORF">HID58_071993</name>
</gene>
<reference evidence="2 3" key="1">
    <citation type="submission" date="2021-05" db="EMBL/GenBank/DDBJ databases">
        <title>Genome Assembly of Synthetic Allotetraploid Brassica napus Reveals Homoeologous Exchanges between Subgenomes.</title>
        <authorList>
            <person name="Davis J.T."/>
        </authorList>
    </citation>
    <scope>NUCLEOTIDE SEQUENCE [LARGE SCALE GENOMIC DNA]</scope>
    <source>
        <strain evidence="3">cv. Da-Ae</strain>
        <tissue evidence="2">Seedling</tissue>
    </source>
</reference>
<dbReference type="Proteomes" id="UP000824890">
    <property type="component" value="Unassembled WGS sequence"/>
</dbReference>